<organism evidence="4 5">
    <name type="scientific">Penicillium fimorum</name>
    <dbReference type="NCBI Taxonomy" id="1882269"/>
    <lineage>
        <taxon>Eukaryota</taxon>
        <taxon>Fungi</taxon>
        <taxon>Dikarya</taxon>
        <taxon>Ascomycota</taxon>
        <taxon>Pezizomycotina</taxon>
        <taxon>Eurotiomycetes</taxon>
        <taxon>Eurotiomycetidae</taxon>
        <taxon>Eurotiales</taxon>
        <taxon>Aspergillaceae</taxon>
        <taxon>Penicillium</taxon>
    </lineage>
</organism>
<comment type="cofactor">
    <cofactor evidence="1">
        <name>Fe cation</name>
        <dbReference type="ChEBI" id="CHEBI:24875"/>
    </cofactor>
</comment>
<dbReference type="PANTHER" id="PTHR20883:SF48">
    <property type="entry name" value="ECTOINE DIOXYGENASE"/>
    <property type="match status" value="1"/>
</dbReference>
<evidence type="ECO:0000256" key="3">
    <source>
        <dbReference type="ARBA" id="ARBA00023004"/>
    </source>
</evidence>
<evidence type="ECO:0000256" key="1">
    <source>
        <dbReference type="ARBA" id="ARBA00001962"/>
    </source>
</evidence>
<evidence type="ECO:0000313" key="5">
    <source>
        <dbReference type="Proteomes" id="UP001149954"/>
    </source>
</evidence>
<reference evidence="4" key="1">
    <citation type="submission" date="2022-12" db="EMBL/GenBank/DDBJ databases">
        <authorList>
            <person name="Petersen C."/>
        </authorList>
    </citation>
    <scope>NUCLEOTIDE SEQUENCE</scope>
    <source>
        <strain evidence="4">IBT 29495</strain>
    </source>
</reference>
<name>A0A9W9Y201_9EURO</name>
<keyword evidence="4" id="KW-0560">Oxidoreductase</keyword>
<dbReference type="OrthoDB" id="445007at2759"/>
<dbReference type="SUPFAM" id="SSF51197">
    <property type="entry name" value="Clavaminate synthase-like"/>
    <property type="match status" value="1"/>
</dbReference>
<keyword evidence="3" id="KW-0408">Iron</keyword>
<dbReference type="GO" id="GO:0046872">
    <property type="term" value="F:metal ion binding"/>
    <property type="evidence" value="ECO:0007669"/>
    <property type="project" value="UniProtKB-ARBA"/>
</dbReference>
<dbReference type="GO" id="GO:0051213">
    <property type="term" value="F:dioxygenase activity"/>
    <property type="evidence" value="ECO:0007669"/>
    <property type="project" value="UniProtKB-KW"/>
</dbReference>
<comment type="caution">
    <text evidence="4">The sequence shown here is derived from an EMBL/GenBank/DDBJ whole genome shotgun (WGS) entry which is preliminary data.</text>
</comment>
<dbReference type="Pfam" id="PF05721">
    <property type="entry name" value="PhyH"/>
    <property type="match status" value="1"/>
</dbReference>
<sequence length="298" mass="34313">MSPLTPEQIASYHEDGCLLLRVDEHKLVDPTELKRWTQEVQAWPRVKGKWMPYDEININGERQLMRTERFIEYHPEFKSLVCGEKLADILKAVSGDEMLLFKEKINYKQPRGNGFQAHLDAPAYDHIGRIEHVTANIAIDAATPENGCLEVVRGSHKMKVEFAEAGRIKPEWEHAHEWTSVPLEMGDMLIFGSHLAHRSAENRTDKSRSSLYATFHSRSDGEDLRERYYKHRMEMFPPEHGELFFESSTLRLFDGQVADIYLIEREKGKDYSKGYETYGFAAPFTKAHVQAAATVDVV</sequence>
<dbReference type="PANTHER" id="PTHR20883">
    <property type="entry name" value="PHYTANOYL-COA DIOXYGENASE DOMAIN CONTAINING 1"/>
    <property type="match status" value="1"/>
</dbReference>
<dbReference type="InterPro" id="IPR008775">
    <property type="entry name" value="Phytyl_CoA_dOase-like"/>
</dbReference>
<evidence type="ECO:0000256" key="2">
    <source>
        <dbReference type="ARBA" id="ARBA00005830"/>
    </source>
</evidence>
<accession>A0A9W9Y201</accession>
<evidence type="ECO:0000313" key="4">
    <source>
        <dbReference type="EMBL" id="KAJ5514372.1"/>
    </source>
</evidence>
<dbReference type="Gene3D" id="2.60.120.620">
    <property type="entry name" value="q2cbj1_9rhob like domain"/>
    <property type="match status" value="1"/>
</dbReference>
<dbReference type="Proteomes" id="UP001149954">
    <property type="component" value="Unassembled WGS sequence"/>
</dbReference>
<keyword evidence="5" id="KW-1185">Reference proteome</keyword>
<reference evidence="4" key="2">
    <citation type="journal article" date="2023" name="IMA Fungus">
        <title>Comparative genomic study of the Penicillium genus elucidates a diverse pangenome and 15 lateral gene transfer events.</title>
        <authorList>
            <person name="Petersen C."/>
            <person name="Sorensen T."/>
            <person name="Nielsen M.R."/>
            <person name="Sondergaard T.E."/>
            <person name="Sorensen J.L."/>
            <person name="Fitzpatrick D.A."/>
            <person name="Frisvad J.C."/>
            <person name="Nielsen K.L."/>
        </authorList>
    </citation>
    <scope>NUCLEOTIDE SEQUENCE</scope>
    <source>
        <strain evidence="4">IBT 29495</strain>
    </source>
</reference>
<proteinExistence type="inferred from homology"/>
<protein>
    <submittedName>
        <fullName evidence="4">Phytanoyl-CoA dioxygenase</fullName>
    </submittedName>
</protein>
<gene>
    <name evidence="4" type="ORF">N7463_003924</name>
</gene>
<comment type="similarity">
    <text evidence="2">Belongs to the PhyH family.</text>
</comment>
<dbReference type="EMBL" id="JAPWDS010000002">
    <property type="protein sequence ID" value="KAJ5514372.1"/>
    <property type="molecule type" value="Genomic_DNA"/>
</dbReference>
<keyword evidence="4" id="KW-0223">Dioxygenase</keyword>
<dbReference type="AlphaFoldDB" id="A0A9W9Y201"/>